<comment type="function">
    <text evidence="8">Activates expression of the rhaSR operon in response to L-rhamnose.</text>
</comment>
<dbReference type="PANTHER" id="PTHR43280">
    <property type="entry name" value="ARAC-FAMILY TRANSCRIPTIONAL REGULATOR"/>
    <property type="match status" value="1"/>
</dbReference>
<evidence type="ECO:0000256" key="4">
    <source>
        <dbReference type="ARBA" id="ARBA00023125"/>
    </source>
</evidence>
<dbReference type="CDD" id="cd06977">
    <property type="entry name" value="cupin_RhaR_RhaS-like_N"/>
    <property type="match status" value="1"/>
</dbReference>
<dbReference type="RefSeq" id="WP_132923393.1">
    <property type="nucleotide sequence ID" value="NZ_SJOI01000001.1"/>
</dbReference>
<dbReference type="OrthoDB" id="2547276at2"/>
<dbReference type="InterPro" id="IPR023699">
    <property type="entry name" value="Tscrpt_act_RhaR"/>
</dbReference>
<keyword evidence="6 8" id="KW-0804">Transcription</keyword>
<evidence type="ECO:0000256" key="1">
    <source>
        <dbReference type="ARBA" id="ARBA00022490"/>
    </source>
</evidence>
<evidence type="ECO:0000313" key="11">
    <source>
        <dbReference type="Proteomes" id="UP000294555"/>
    </source>
</evidence>
<dbReference type="PROSITE" id="PS01124">
    <property type="entry name" value="HTH_ARAC_FAMILY_2"/>
    <property type="match status" value="1"/>
</dbReference>
<evidence type="ECO:0000256" key="6">
    <source>
        <dbReference type="ARBA" id="ARBA00023163"/>
    </source>
</evidence>
<dbReference type="InterPro" id="IPR047220">
    <property type="entry name" value="RhaR_RhaS-like_N"/>
</dbReference>
<proteinExistence type="inferred from homology"/>
<dbReference type="SMART" id="SM00342">
    <property type="entry name" value="HTH_ARAC"/>
    <property type="match status" value="1"/>
</dbReference>
<keyword evidence="7 8" id="KW-0684">Rhamnose metabolism</keyword>
<feature type="domain" description="HTH araC/xylS-type" evidence="9">
    <location>
        <begin position="177"/>
        <end position="275"/>
    </location>
</feature>
<dbReference type="NCBIfam" id="NF010026">
    <property type="entry name" value="PRK13501.1"/>
    <property type="match status" value="1"/>
</dbReference>
<name>A0A4R1NCR1_9GAMM</name>
<dbReference type="GO" id="GO:0043565">
    <property type="term" value="F:sequence-specific DNA binding"/>
    <property type="evidence" value="ECO:0007669"/>
    <property type="project" value="InterPro"/>
</dbReference>
<reference evidence="10 11" key="1">
    <citation type="submission" date="2019-02" db="EMBL/GenBank/DDBJ databases">
        <title>Investigation of anaerobic lignin degradation for improved lignocellulosic biofuels.</title>
        <authorList>
            <person name="Deangelis K."/>
        </authorList>
    </citation>
    <scope>NUCLEOTIDE SEQUENCE [LARGE SCALE GENOMIC DNA]</scope>
    <source>
        <strain evidence="10 11">159R</strain>
    </source>
</reference>
<dbReference type="InterPro" id="IPR011051">
    <property type="entry name" value="RmlC_Cupin_sf"/>
</dbReference>
<organism evidence="10 11">
    <name type="scientific">Sodalis ligni</name>
    <dbReference type="NCBI Taxonomy" id="2697027"/>
    <lineage>
        <taxon>Bacteria</taxon>
        <taxon>Pseudomonadati</taxon>
        <taxon>Pseudomonadota</taxon>
        <taxon>Gammaproteobacteria</taxon>
        <taxon>Enterobacterales</taxon>
        <taxon>Bruguierivoracaceae</taxon>
        <taxon>Sodalis</taxon>
    </lineage>
</organism>
<keyword evidence="4 8" id="KW-0238">DNA-binding</keyword>
<sequence>MSHLKLDTTDYFLSDKNAITVEDRHPQPAFSTHTHEFNELVIVWRGNGLHILNDVPYTITCGDLFYINAADKHSYESVNDLELDNILYCRHRLTLSSDWDSLLPGENVDQAQRYWRLSTPGMSVLRREVDALARECMKTDPLSIMLSEALFLQVALLLKRFRHSPDSLLLSDAEQLDLLLMALRVSINEPFRLEDFCRQHQLNARSLKSLFKQQTGIGVNQYLRQLRLCKAMDLLRRGKQTIGEVASQCGFDDSNYFSVVFNQSYGISPRQYRQRFQKKNHGTTGNG</sequence>
<dbReference type="PANTHER" id="PTHR43280:SF13">
    <property type="entry name" value="HTH-TYPE TRANSCRIPTIONAL ACTIVATOR RHAR"/>
    <property type="match status" value="1"/>
</dbReference>
<dbReference type="InterPro" id="IPR018060">
    <property type="entry name" value="HTH_AraC"/>
</dbReference>
<protein>
    <recommendedName>
        <fullName evidence="8">HTH-type transcriptional activator RhaR</fullName>
    </recommendedName>
    <alternativeName>
        <fullName evidence="8">L-rhamnose operon transcriptional activator RhaR</fullName>
    </alternativeName>
</protein>
<dbReference type="GO" id="GO:0005737">
    <property type="term" value="C:cytoplasm"/>
    <property type="evidence" value="ECO:0007669"/>
    <property type="project" value="UniProtKB-SubCell"/>
</dbReference>
<dbReference type="Proteomes" id="UP000294555">
    <property type="component" value="Unassembled WGS sequence"/>
</dbReference>
<evidence type="ECO:0000313" key="10">
    <source>
        <dbReference type="EMBL" id="TCL04617.1"/>
    </source>
</evidence>
<evidence type="ECO:0000259" key="9">
    <source>
        <dbReference type="PROSITE" id="PS01124"/>
    </source>
</evidence>
<dbReference type="EMBL" id="SJOI01000001">
    <property type="protein sequence ID" value="TCL04617.1"/>
    <property type="molecule type" value="Genomic_DNA"/>
</dbReference>
<dbReference type="HAMAP" id="MF_01533">
    <property type="entry name" value="HTH_type_RhaR"/>
    <property type="match status" value="1"/>
</dbReference>
<dbReference type="GO" id="GO:0045893">
    <property type="term" value="P:positive regulation of DNA-templated transcription"/>
    <property type="evidence" value="ECO:0007669"/>
    <property type="project" value="UniProtKB-UniRule"/>
</dbReference>
<comment type="caution">
    <text evidence="10">The sequence shown here is derived from an EMBL/GenBank/DDBJ whole genome shotgun (WGS) entry which is preliminary data.</text>
</comment>
<evidence type="ECO:0000256" key="2">
    <source>
        <dbReference type="ARBA" id="ARBA00022737"/>
    </source>
</evidence>
<dbReference type="Gene3D" id="1.10.10.60">
    <property type="entry name" value="Homeodomain-like"/>
    <property type="match status" value="2"/>
</dbReference>
<dbReference type="GO" id="GO:0003700">
    <property type="term" value="F:DNA-binding transcription factor activity"/>
    <property type="evidence" value="ECO:0007669"/>
    <property type="project" value="UniProtKB-UniRule"/>
</dbReference>
<dbReference type="AlphaFoldDB" id="A0A4R1NCR1"/>
<dbReference type="PRINTS" id="PR00032">
    <property type="entry name" value="HTHARAC"/>
</dbReference>
<dbReference type="InterPro" id="IPR020449">
    <property type="entry name" value="Tscrpt_reg_AraC-type_HTH"/>
</dbReference>
<keyword evidence="2 8" id="KW-0677">Repeat</keyword>
<dbReference type="InterPro" id="IPR003313">
    <property type="entry name" value="AraC-bd"/>
</dbReference>
<gene>
    <name evidence="8" type="primary">rhaR</name>
    <name evidence="10" type="ORF">EZJ58_2747</name>
</gene>
<keyword evidence="3 8" id="KW-0805">Transcription regulation</keyword>
<evidence type="ECO:0000256" key="3">
    <source>
        <dbReference type="ARBA" id="ARBA00023015"/>
    </source>
</evidence>
<dbReference type="Gene3D" id="2.60.120.10">
    <property type="entry name" value="Jelly Rolls"/>
    <property type="match status" value="1"/>
</dbReference>
<comment type="subcellular location">
    <subcellularLocation>
        <location evidence="8">Cytoplasm</location>
    </subcellularLocation>
</comment>
<dbReference type="SUPFAM" id="SSF46689">
    <property type="entry name" value="Homeodomain-like"/>
    <property type="match status" value="1"/>
</dbReference>
<evidence type="ECO:0000256" key="5">
    <source>
        <dbReference type="ARBA" id="ARBA00023159"/>
    </source>
</evidence>
<dbReference type="Pfam" id="PF02311">
    <property type="entry name" value="AraC_binding"/>
    <property type="match status" value="1"/>
</dbReference>
<keyword evidence="11" id="KW-1185">Reference proteome</keyword>
<dbReference type="InterPro" id="IPR009057">
    <property type="entry name" value="Homeodomain-like_sf"/>
</dbReference>
<accession>A0A4R1NCR1</accession>
<keyword evidence="1 8" id="KW-0963">Cytoplasm</keyword>
<dbReference type="InterPro" id="IPR018062">
    <property type="entry name" value="HTH_AraC-typ_CS"/>
</dbReference>
<feature type="site" description="Interaction with sigma-70" evidence="8">
    <location>
        <position position="244"/>
    </location>
</feature>
<comment type="subunit">
    <text evidence="8">Binds DNA as a dimer.</text>
</comment>
<keyword evidence="5 8" id="KW-0010">Activator</keyword>
<evidence type="ECO:0000256" key="7">
    <source>
        <dbReference type="ARBA" id="ARBA00023308"/>
    </source>
</evidence>
<dbReference type="SUPFAM" id="SSF51182">
    <property type="entry name" value="RmlC-like cupins"/>
    <property type="match status" value="1"/>
</dbReference>
<dbReference type="InterPro" id="IPR014710">
    <property type="entry name" value="RmlC-like_jellyroll"/>
</dbReference>
<dbReference type="Pfam" id="PF12833">
    <property type="entry name" value="HTH_18"/>
    <property type="match status" value="1"/>
</dbReference>
<evidence type="ECO:0000256" key="8">
    <source>
        <dbReference type="HAMAP-Rule" id="MF_01533"/>
    </source>
</evidence>
<dbReference type="PROSITE" id="PS00041">
    <property type="entry name" value="HTH_ARAC_FAMILY_1"/>
    <property type="match status" value="1"/>
</dbReference>